<organism evidence="2 3">
    <name type="scientific">Candidula unifasciata</name>
    <dbReference type="NCBI Taxonomy" id="100452"/>
    <lineage>
        <taxon>Eukaryota</taxon>
        <taxon>Metazoa</taxon>
        <taxon>Spiralia</taxon>
        <taxon>Lophotrochozoa</taxon>
        <taxon>Mollusca</taxon>
        <taxon>Gastropoda</taxon>
        <taxon>Heterobranchia</taxon>
        <taxon>Euthyneura</taxon>
        <taxon>Panpulmonata</taxon>
        <taxon>Eupulmonata</taxon>
        <taxon>Stylommatophora</taxon>
        <taxon>Helicina</taxon>
        <taxon>Helicoidea</taxon>
        <taxon>Geomitridae</taxon>
        <taxon>Candidula</taxon>
    </lineage>
</organism>
<feature type="non-terminal residue" evidence="2">
    <location>
        <position position="1"/>
    </location>
</feature>
<evidence type="ECO:0000313" key="2">
    <source>
        <dbReference type="EMBL" id="CAG5115386.1"/>
    </source>
</evidence>
<feature type="transmembrane region" description="Helical" evidence="1">
    <location>
        <begin position="60"/>
        <end position="79"/>
    </location>
</feature>
<gene>
    <name evidence="2" type="ORF">CUNI_LOCUS944</name>
</gene>
<accession>A0A8S3YM28</accession>
<dbReference type="AlphaFoldDB" id="A0A8S3YM28"/>
<name>A0A8S3YM28_9EUPU</name>
<keyword evidence="1" id="KW-0812">Transmembrane</keyword>
<feature type="transmembrane region" description="Helical" evidence="1">
    <location>
        <begin position="99"/>
        <end position="127"/>
    </location>
</feature>
<evidence type="ECO:0000256" key="1">
    <source>
        <dbReference type="SAM" id="Phobius"/>
    </source>
</evidence>
<comment type="caution">
    <text evidence="2">The sequence shown here is derived from an EMBL/GenBank/DDBJ whole genome shotgun (WGS) entry which is preliminary data.</text>
</comment>
<proteinExistence type="predicted"/>
<protein>
    <submittedName>
        <fullName evidence="2">Uncharacterized protein</fullName>
    </submittedName>
</protein>
<evidence type="ECO:0000313" key="3">
    <source>
        <dbReference type="Proteomes" id="UP000678393"/>
    </source>
</evidence>
<sequence length="133" mass="14869">MEVTVKKRDKYPEFAEVDYSKSQNNQCTVSGTTRVASVVKRIFKQKHTQKTSDTHIHRPIYTVTLTATYTVTLTAIYTVTLIPTYSVTLTATHSVTLAAIYTVIQIATYSVTFTAIYTVTLTATYTVTLRATQ</sequence>
<dbReference type="Proteomes" id="UP000678393">
    <property type="component" value="Unassembled WGS sequence"/>
</dbReference>
<reference evidence="2" key="1">
    <citation type="submission" date="2021-04" db="EMBL/GenBank/DDBJ databases">
        <authorList>
            <consortium name="Molecular Ecology Group"/>
        </authorList>
    </citation>
    <scope>NUCLEOTIDE SEQUENCE</scope>
</reference>
<keyword evidence="1" id="KW-1133">Transmembrane helix</keyword>
<dbReference type="EMBL" id="CAJHNH020000113">
    <property type="protein sequence ID" value="CAG5115386.1"/>
    <property type="molecule type" value="Genomic_DNA"/>
</dbReference>
<keyword evidence="1" id="KW-0472">Membrane</keyword>
<keyword evidence="3" id="KW-1185">Reference proteome</keyword>